<dbReference type="Proteomes" id="UP000235145">
    <property type="component" value="Unassembled WGS sequence"/>
</dbReference>
<proteinExistence type="predicted"/>
<dbReference type="EMBL" id="NBSK02000006">
    <property type="protein sequence ID" value="KAJ0199542.1"/>
    <property type="molecule type" value="Genomic_DNA"/>
</dbReference>
<protein>
    <submittedName>
        <fullName evidence="1">Uncharacterized protein</fullName>
    </submittedName>
</protein>
<name>A0A9R1V6T5_LACSA</name>
<sequence length="82" mass="9020">MVASCGVPVLAESTGEGTFSKKFGLNIHVSFYKYVDEAAYERIKASVEPNLKQYKLMVADFGVSRFLSQEGVMTAKTGTYNI</sequence>
<evidence type="ECO:0000313" key="1">
    <source>
        <dbReference type="EMBL" id="KAJ0199542.1"/>
    </source>
</evidence>
<organism evidence="1 2">
    <name type="scientific">Lactuca sativa</name>
    <name type="common">Garden lettuce</name>
    <dbReference type="NCBI Taxonomy" id="4236"/>
    <lineage>
        <taxon>Eukaryota</taxon>
        <taxon>Viridiplantae</taxon>
        <taxon>Streptophyta</taxon>
        <taxon>Embryophyta</taxon>
        <taxon>Tracheophyta</taxon>
        <taxon>Spermatophyta</taxon>
        <taxon>Magnoliopsida</taxon>
        <taxon>eudicotyledons</taxon>
        <taxon>Gunneridae</taxon>
        <taxon>Pentapetalae</taxon>
        <taxon>asterids</taxon>
        <taxon>campanulids</taxon>
        <taxon>Asterales</taxon>
        <taxon>Asteraceae</taxon>
        <taxon>Cichorioideae</taxon>
        <taxon>Cichorieae</taxon>
        <taxon>Lactucinae</taxon>
        <taxon>Lactuca</taxon>
    </lineage>
</organism>
<evidence type="ECO:0000313" key="2">
    <source>
        <dbReference type="Proteomes" id="UP000235145"/>
    </source>
</evidence>
<keyword evidence="2" id="KW-1185">Reference proteome</keyword>
<comment type="caution">
    <text evidence="1">The sequence shown here is derived from an EMBL/GenBank/DDBJ whole genome shotgun (WGS) entry which is preliminary data.</text>
</comment>
<accession>A0A9R1V6T5</accession>
<reference evidence="1 2" key="1">
    <citation type="journal article" date="2017" name="Nat. Commun.">
        <title>Genome assembly with in vitro proximity ligation data and whole-genome triplication in lettuce.</title>
        <authorList>
            <person name="Reyes-Chin-Wo S."/>
            <person name="Wang Z."/>
            <person name="Yang X."/>
            <person name="Kozik A."/>
            <person name="Arikit S."/>
            <person name="Song C."/>
            <person name="Xia L."/>
            <person name="Froenicke L."/>
            <person name="Lavelle D.O."/>
            <person name="Truco M.J."/>
            <person name="Xia R."/>
            <person name="Zhu S."/>
            <person name="Xu C."/>
            <person name="Xu H."/>
            <person name="Xu X."/>
            <person name="Cox K."/>
            <person name="Korf I."/>
            <person name="Meyers B.C."/>
            <person name="Michelmore R.W."/>
        </authorList>
    </citation>
    <scope>NUCLEOTIDE SEQUENCE [LARGE SCALE GENOMIC DNA]</scope>
    <source>
        <strain evidence="2">cv. Salinas</strain>
        <tissue evidence="1">Seedlings</tissue>
    </source>
</reference>
<gene>
    <name evidence="1" type="ORF">LSAT_V11C600330200</name>
</gene>
<dbReference type="AlphaFoldDB" id="A0A9R1V6T5"/>